<protein>
    <recommendedName>
        <fullName evidence="2">C2 domain-containing protein</fullName>
    </recommendedName>
</protein>
<dbReference type="EMBL" id="HBNR01019431">
    <property type="protein sequence ID" value="CAE4573261.1"/>
    <property type="molecule type" value="Transcribed_RNA"/>
</dbReference>
<evidence type="ECO:0000313" key="1">
    <source>
        <dbReference type="EMBL" id="CAE4573261.1"/>
    </source>
</evidence>
<reference evidence="1" key="1">
    <citation type="submission" date="2021-01" db="EMBL/GenBank/DDBJ databases">
        <authorList>
            <person name="Corre E."/>
            <person name="Pelletier E."/>
            <person name="Niang G."/>
            <person name="Scheremetjew M."/>
            <person name="Finn R."/>
            <person name="Kale V."/>
            <person name="Holt S."/>
            <person name="Cochrane G."/>
            <person name="Meng A."/>
            <person name="Brown T."/>
            <person name="Cohen L."/>
        </authorList>
    </citation>
    <scope>NUCLEOTIDE SEQUENCE</scope>
    <source>
        <strain evidence="1">CCMP3105</strain>
    </source>
</reference>
<name>A0A7S4V2U8_9DINO</name>
<proteinExistence type="predicted"/>
<organism evidence="1">
    <name type="scientific">Alexandrium monilatum</name>
    <dbReference type="NCBI Taxonomy" id="311494"/>
    <lineage>
        <taxon>Eukaryota</taxon>
        <taxon>Sar</taxon>
        <taxon>Alveolata</taxon>
        <taxon>Dinophyceae</taxon>
        <taxon>Gonyaulacales</taxon>
        <taxon>Pyrocystaceae</taxon>
        <taxon>Alexandrium</taxon>
    </lineage>
</organism>
<evidence type="ECO:0008006" key="2">
    <source>
        <dbReference type="Google" id="ProtNLM"/>
    </source>
</evidence>
<gene>
    <name evidence="1" type="ORF">AMON00008_LOCUS12880</name>
</gene>
<dbReference type="InterPro" id="IPR035892">
    <property type="entry name" value="C2_domain_sf"/>
</dbReference>
<dbReference type="SUPFAM" id="SSF49562">
    <property type="entry name" value="C2 domain (Calcium/lipid-binding domain, CaLB)"/>
    <property type="match status" value="1"/>
</dbReference>
<dbReference type="AlphaFoldDB" id="A0A7S4V2U8"/>
<accession>A0A7S4V2U8</accession>
<sequence>MAALQSRSSTQMAGRRCARNCRAGGRQLDVVCQRMVGEWCCPQPMFFKPTGAPATLLSEAGNIELVVAMLVRDGRRMRVVTLTNLESDFAVQGHLDISCTKLNWSNGATWTKAVQAKAERPEEVTPAEPKTLLEPTERQIAREDSDTVPGKVVPGCCLCLGGPGKRSDTPLLAASPAGAQVAPPLASPPLSVEVIRARGLSGAEGASYDISCKCQIRDKPGSGAFTTQVVPSSSPIWNHLGELDGYSVGDSLELVLLALVCPGSIPIGKVILPSDQFHPGGFEGEVRIQDTAEGTEAYLTIDVAPAGEVAGRKPFLSEPQMGNVIQRVFDSPEADRIPGRVHEERLASLVKVINRRLREALLTFMNESLVQVLQVLLDSSLDGQAKVRAVAATLRDTLVAPLEDALGRVVSTLPGVLQGGEGDLIRLVAEKIMEEMVEGGATMLQSLVGSISLASL</sequence>